<name>A0A0F9UDM8_9ZZZZ</name>
<evidence type="ECO:0008006" key="2">
    <source>
        <dbReference type="Google" id="ProtNLM"/>
    </source>
</evidence>
<dbReference type="Gene3D" id="2.40.50.320">
    <property type="entry name" value="Copper binding periplasmic protein CusF"/>
    <property type="match status" value="1"/>
</dbReference>
<dbReference type="Pfam" id="PF11604">
    <property type="entry name" value="CusF_Ec"/>
    <property type="match status" value="1"/>
</dbReference>
<proteinExistence type="predicted"/>
<protein>
    <recommendedName>
        <fullName evidence="2">Copper-binding protein</fullName>
    </recommendedName>
</protein>
<accession>A0A0F9UDM8</accession>
<dbReference type="InterPro" id="IPR042230">
    <property type="entry name" value="CusF_sf"/>
</dbReference>
<reference evidence="1" key="1">
    <citation type="journal article" date="2015" name="Nature">
        <title>Complex archaea that bridge the gap between prokaryotes and eukaryotes.</title>
        <authorList>
            <person name="Spang A."/>
            <person name="Saw J.H."/>
            <person name="Jorgensen S.L."/>
            <person name="Zaremba-Niedzwiedzka K."/>
            <person name="Martijn J."/>
            <person name="Lind A.E."/>
            <person name="van Eijk R."/>
            <person name="Schleper C."/>
            <person name="Guy L."/>
            <person name="Ettema T.J."/>
        </authorList>
    </citation>
    <scope>NUCLEOTIDE SEQUENCE</scope>
</reference>
<dbReference type="InterPro" id="IPR021647">
    <property type="entry name" value="CusF_Ec"/>
</dbReference>
<dbReference type="EMBL" id="LAZR01000730">
    <property type="protein sequence ID" value="KKN59336.1"/>
    <property type="molecule type" value="Genomic_DNA"/>
</dbReference>
<organism evidence="1">
    <name type="scientific">marine sediment metagenome</name>
    <dbReference type="NCBI Taxonomy" id="412755"/>
    <lineage>
        <taxon>unclassified sequences</taxon>
        <taxon>metagenomes</taxon>
        <taxon>ecological metagenomes</taxon>
    </lineage>
</organism>
<sequence>MKTKLALVLTLALTPAAFAEEMKGMEMKHSMPMDNMQMEQTHTSTQSAKATGTVRKIKQNGGSVTIAHGAVPELEWPPMTMDFKATSEQLQGLKEGDEIEFEFTSEGMNSIITSIKQR</sequence>
<gene>
    <name evidence="1" type="ORF">LCGC14_0543190</name>
</gene>
<dbReference type="AlphaFoldDB" id="A0A0F9UDM8"/>
<comment type="caution">
    <text evidence="1">The sequence shown here is derived from an EMBL/GenBank/DDBJ whole genome shotgun (WGS) entry which is preliminary data.</text>
</comment>
<evidence type="ECO:0000313" key="1">
    <source>
        <dbReference type="EMBL" id="KKN59336.1"/>
    </source>
</evidence>